<comment type="caution">
    <text evidence="1">The sequence shown here is derived from an EMBL/GenBank/DDBJ whole genome shotgun (WGS) entry which is preliminary data.</text>
</comment>
<protein>
    <submittedName>
        <fullName evidence="1">CoA-transferase family III</fullName>
    </submittedName>
</protein>
<gene>
    <name evidence="1" type="ORF">K488DRAFT_87062</name>
</gene>
<reference evidence="1" key="2">
    <citation type="journal article" date="2022" name="New Phytol.">
        <title>Evolutionary transition to the ectomycorrhizal habit in the genomes of a hyperdiverse lineage of mushroom-forming fungi.</title>
        <authorList>
            <person name="Looney B."/>
            <person name="Miyauchi S."/>
            <person name="Morin E."/>
            <person name="Drula E."/>
            <person name="Courty P.E."/>
            <person name="Kohler A."/>
            <person name="Kuo A."/>
            <person name="LaButti K."/>
            <person name="Pangilinan J."/>
            <person name="Lipzen A."/>
            <person name="Riley R."/>
            <person name="Andreopoulos W."/>
            <person name="He G."/>
            <person name="Johnson J."/>
            <person name="Nolan M."/>
            <person name="Tritt A."/>
            <person name="Barry K.W."/>
            <person name="Grigoriev I.V."/>
            <person name="Nagy L.G."/>
            <person name="Hibbett D."/>
            <person name="Henrissat B."/>
            <person name="Matheny P.B."/>
            <person name="Labbe J."/>
            <person name="Martin F.M."/>
        </authorList>
    </citation>
    <scope>NUCLEOTIDE SEQUENCE</scope>
    <source>
        <strain evidence="1">EC-137</strain>
    </source>
</reference>
<evidence type="ECO:0000313" key="1">
    <source>
        <dbReference type="EMBL" id="KAI0031172.1"/>
    </source>
</evidence>
<evidence type="ECO:0000313" key="2">
    <source>
        <dbReference type="Proteomes" id="UP000814128"/>
    </source>
</evidence>
<sequence length="525" mass="57584">MGSDNTEDSPSPMVDAMLRDMLAKPVRAVWTHHGLPPDDIERIVLGNAPDPSVNSAFKLGTAAQTAIGLSALAATHFHALRTGVEQTVRVDPRHAVIEFNSENYYTIDQKLPRPKSDDELTGMYEAKDGWVRLQANFPDEKRGLVELLQCEPTRASAAETLKQWGAYDFVDAVLERGLAGAALRSFSSIDAHWQGLSTRNISPVSISRIEDGPLRTFPPGKRPLEGVRVLDMTRVLAGPIAGRTLAAHGADVLLVSSPMHPPIPEWDVETSRGKRTTLLDTNAPEDRATLQELLKDADVFLHRHRPGVLEARGLGPKDLAKLRPGIVHANVSAFAHMSPYWHRNAFEEEVEMVGGYAVQEAETFKEWLEKNGRANEAAGLPPWRLMPMSALTHLAGQFLAFGITTALCKTMTEGGSWEVHVSLESVGLWLRHLGLLMAEEAHNESMPLPPRVYPLHPEVAALSVVIERDDGDNGGAAEVDGSTMTVVRHAAELEQTPVRYGSAPMRLDAHKSRWLPRGWAVISLL</sequence>
<dbReference type="Proteomes" id="UP000814128">
    <property type="component" value="Unassembled WGS sequence"/>
</dbReference>
<accession>A0ACB8QHQ1</accession>
<organism evidence="1 2">
    <name type="scientific">Vararia minispora EC-137</name>
    <dbReference type="NCBI Taxonomy" id="1314806"/>
    <lineage>
        <taxon>Eukaryota</taxon>
        <taxon>Fungi</taxon>
        <taxon>Dikarya</taxon>
        <taxon>Basidiomycota</taxon>
        <taxon>Agaricomycotina</taxon>
        <taxon>Agaricomycetes</taxon>
        <taxon>Russulales</taxon>
        <taxon>Lachnocladiaceae</taxon>
        <taxon>Vararia</taxon>
    </lineage>
</organism>
<reference evidence="1" key="1">
    <citation type="submission" date="2021-02" db="EMBL/GenBank/DDBJ databases">
        <authorList>
            <consortium name="DOE Joint Genome Institute"/>
            <person name="Ahrendt S."/>
            <person name="Looney B.P."/>
            <person name="Miyauchi S."/>
            <person name="Morin E."/>
            <person name="Drula E."/>
            <person name="Courty P.E."/>
            <person name="Chicoki N."/>
            <person name="Fauchery L."/>
            <person name="Kohler A."/>
            <person name="Kuo A."/>
            <person name="Labutti K."/>
            <person name="Pangilinan J."/>
            <person name="Lipzen A."/>
            <person name="Riley R."/>
            <person name="Andreopoulos W."/>
            <person name="He G."/>
            <person name="Johnson J."/>
            <person name="Barry K.W."/>
            <person name="Grigoriev I.V."/>
            <person name="Nagy L."/>
            <person name="Hibbett D."/>
            <person name="Henrissat B."/>
            <person name="Matheny P.B."/>
            <person name="Labbe J."/>
            <person name="Martin F."/>
        </authorList>
    </citation>
    <scope>NUCLEOTIDE SEQUENCE</scope>
    <source>
        <strain evidence="1">EC-137</strain>
    </source>
</reference>
<keyword evidence="2" id="KW-1185">Reference proteome</keyword>
<dbReference type="EMBL" id="MU273590">
    <property type="protein sequence ID" value="KAI0031172.1"/>
    <property type="molecule type" value="Genomic_DNA"/>
</dbReference>
<name>A0ACB8QHQ1_9AGAM</name>
<proteinExistence type="predicted"/>